<name>A0A1I1XQY4_9RHOB</name>
<evidence type="ECO:0000313" key="2">
    <source>
        <dbReference type="EMBL" id="SFE09776.1"/>
    </source>
</evidence>
<accession>A0A1I1XQY4</accession>
<evidence type="ECO:0000259" key="1">
    <source>
        <dbReference type="Pfam" id="PF13878"/>
    </source>
</evidence>
<feature type="domain" description="N-acetyltransferase ESCO zinc-finger" evidence="1">
    <location>
        <begin position="204"/>
        <end position="232"/>
    </location>
</feature>
<dbReference type="CDD" id="cd04301">
    <property type="entry name" value="NAT_SF"/>
    <property type="match status" value="1"/>
</dbReference>
<evidence type="ECO:0000313" key="3">
    <source>
        <dbReference type="Proteomes" id="UP000325289"/>
    </source>
</evidence>
<dbReference type="SUPFAM" id="SSF55729">
    <property type="entry name" value="Acyl-CoA N-acyltransferases (Nat)"/>
    <property type="match status" value="1"/>
</dbReference>
<dbReference type="GO" id="GO:0016740">
    <property type="term" value="F:transferase activity"/>
    <property type="evidence" value="ECO:0007669"/>
    <property type="project" value="UniProtKB-KW"/>
</dbReference>
<dbReference type="AlphaFoldDB" id="A0A1I1XQY4"/>
<proteinExistence type="predicted"/>
<dbReference type="GO" id="GO:0008270">
    <property type="term" value="F:zinc ion binding"/>
    <property type="evidence" value="ECO:0007669"/>
    <property type="project" value="UniProtKB-KW"/>
</dbReference>
<keyword evidence="2" id="KW-0863">Zinc-finger</keyword>
<keyword evidence="2" id="KW-0808">Transferase</keyword>
<dbReference type="OrthoDB" id="4247303at2"/>
<keyword evidence="3" id="KW-1185">Reference proteome</keyword>
<dbReference type="InterPro" id="IPR028005">
    <property type="entry name" value="AcTrfase_ESCO_Znf_dom"/>
</dbReference>
<sequence length="382" mass="44538">MEIEAKTIEAIWQALQRPAPVTPRRPNTMDKRIAEEGWASDAELEDYLLSQDRRLDPPAVIDLKTLAAALSLPSRWVFPRPARRNDEVYGFQKLSAVDAAALCIWLERLGFRIDVSELCDRLRGRLTASPYVTGEEISVLFYQENRHRLEPVTLTAPHREWNGRKTTRFKTPHGYRVEYVADTDGQALWLTVRAPKYRKRPESKAVECPDCGMTYVKGSRTDEQSHRSFHRKRFSIIEPRPHRRFMQALERDLDAAWVDAASPKWKRQEVYDRALEFKRELGYDFPQWALDAGHDPDAVGFLFFDVDGRIIGACSFRPQGHPGERPWRLDWIWLCPSARRKGHLGRQWDRFRQRFGVFDVEPPISEAMQAFLRKRGCAHLIR</sequence>
<keyword evidence="2" id="KW-0862">Zinc</keyword>
<protein>
    <submittedName>
        <fullName evidence="2">Zinc-finger of acetyl-transferase ESCO</fullName>
    </submittedName>
</protein>
<dbReference type="Proteomes" id="UP000325289">
    <property type="component" value="Unassembled WGS sequence"/>
</dbReference>
<dbReference type="InterPro" id="IPR016181">
    <property type="entry name" value="Acyl_CoA_acyltransferase"/>
</dbReference>
<dbReference type="Gene3D" id="3.40.630.30">
    <property type="match status" value="1"/>
</dbReference>
<keyword evidence="2" id="KW-0479">Metal-binding</keyword>
<dbReference type="RefSeq" id="WP_149755939.1">
    <property type="nucleotide sequence ID" value="NZ_FOMS01000006.1"/>
</dbReference>
<dbReference type="EMBL" id="FOMS01000006">
    <property type="protein sequence ID" value="SFE09776.1"/>
    <property type="molecule type" value="Genomic_DNA"/>
</dbReference>
<dbReference type="Pfam" id="PF13878">
    <property type="entry name" value="zf-C2H2_3"/>
    <property type="match status" value="1"/>
</dbReference>
<gene>
    <name evidence="2" type="ORF">SAMN04515678_106104</name>
</gene>
<organism evidence="2 3">
    <name type="scientific">Roseivivax sediminis</name>
    <dbReference type="NCBI Taxonomy" id="936889"/>
    <lineage>
        <taxon>Bacteria</taxon>
        <taxon>Pseudomonadati</taxon>
        <taxon>Pseudomonadota</taxon>
        <taxon>Alphaproteobacteria</taxon>
        <taxon>Rhodobacterales</taxon>
        <taxon>Roseobacteraceae</taxon>
        <taxon>Roseivivax</taxon>
    </lineage>
</organism>
<reference evidence="2 3" key="1">
    <citation type="submission" date="2016-10" db="EMBL/GenBank/DDBJ databases">
        <authorList>
            <person name="Varghese N."/>
            <person name="Submissions S."/>
        </authorList>
    </citation>
    <scope>NUCLEOTIDE SEQUENCE [LARGE SCALE GENOMIC DNA]</scope>
    <source>
        <strain evidence="3">YIM D21,KCTC 23444,ACCC 10710</strain>
    </source>
</reference>